<evidence type="ECO:0000256" key="2">
    <source>
        <dbReference type="SAM" id="SignalP"/>
    </source>
</evidence>
<dbReference type="EMBL" id="JABMIG020000035">
    <property type="protein sequence ID" value="KAL3799933.1"/>
    <property type="molecule type" value="Genomic_DNA"/>
</dbReference>
<keyword evidence="2" id="KW-0732">Signal</keyword>
<dbReference type="SUPFAM" id="SSF82153">
    <property type="entry name" value="FAS1 domain"/>
    <property type="match status" value="1"/>
</dbReference>
<feature type="signal peptide" evidence="2">
    <location>
        <begin position="1"/>
        <end position="25"/>
    </location>
</feature>
<comment type="caution">
    <text evidence="4">The sequence shown here is derived from an EMBL/GenBank/DDBJ whole genome shotgun (WGS) entry which is preliminary data.</text>
</comment>
<dbReference type="Gene3D" id="2.30.180.10">
    <property type="entry name" value="FAS1 domain"/>
    <property type="match status" value="1"/>
</dbReference>
<keyword evidence="5" id="KW-1185">Reference proteome</keyword>
<dbReference type="InterPro" id="IPR000782">
    <property type="entry name" value="FAS1_domain"/>
</dbReference>
<evidence type="ECO:0000256" key="1">
    <source>
        <dbReference type="SAM" id="MobiDB-lite"/>
    </source>
</evidence>
<dbReference type="Pfam" id="PF02469">
    <property type="entry name" value="Fasciclin"/>
    <property type="match status" value="1"/>
</dbReference>
<organism evidence="4 5">
    <name type="scientific">Cyclotella cryptica</name>
    <dbReference type="NCBI Taxonomy" id="29204"/>
    <lineage>
        <taxon>Eukaryota</taxon>
        <taxon>Sar</taxon>
        <taxon>Stramenopiles</taxon>
        <taxon>Ochrophyta</taxon>
        <taxon>Bacillariophyta</taxon>
        <taxon>Coscinodiscophyceae</taxon>
        <taxon>Thalassiosirophycidae</taxon>
        <taxon>Stephanodiscales</taxon>
        <taxon>Stephanodiscaceae</taxon>
        <taxon>Cyclotella</taxon>
    </lineage>
</organism>
<dbReference type="InterPro" id="IPR036378">
    <property type="entry name" value="FAS1_dom_sf"/>
</dbReference>
<feature type="chain" id="PRO_5044749089" description="FAS1 domain-containing protein" evidence="2">
    <location>
        <begin position="26"/>
        <end position="258"/>
    </location>
</feature>
<accession>A0ABD3QJ06</accession>
<sequence>MSIVRFIFLLSSMFITPDWPLFSLAFAPATKRPLLTTSRLSAPNRHSSHRLPTSHSKAPSPVIRHIHTLLFSNSASQAEEHIYNQYPIFYYLLQQNPTALQRIRNSSSGYAVFVLSDEAMNALGQDKLQLLEYACNDADLLPIVETMASFHVVSVPMTVDIMTKYNVVSTGVGELPVEVTQDGAIYVNEARLLRSYRFEDRLVQNYEDGDGNLLGSETMEEGGKVCLVHEVDGMVSPEELWNTLYNYYIEKNSGAGAM</sequence>
<evidence type="ECO:0000313" key="4">
    <source>
        <dbReference type="EMBL" id="KAL3799933.1"/>
    </source>
</evidence>
<gene>
    <name evidence="4" type="ORF">HJC23_007406</name>
</gene>
<name>A0ABD3QJ06_9STRA</name>
<evidence type="ECO:0000259" key="3">
    <source>
        <dbReference type="Pfam" id="PF02469"/>
    </source>
</evidence>
<feature type="compositionally biased region" description="Polar residues" evidence="1">
    <location>
        <begin position="37"/>
        <end position="57"/>
    </location>
</feature>
<feature type="domain" description="FAS1" evidence="3">
    <location>
        <begin position="85"/>
        <end position="195"/>
    </location>
</feature>
<dbReference type="AlphaFoldDB" id="A0ABD3QJ06"/>
<evidence type="ECO:0000313" key="5">
    <source>
        <dbReference type="Proteomes" id="UP001516023"/>
    </source>
</evidence>
<reference evidence="4 5" key="1">
    <citation type="journal article" date="2020" name="G3 (Bethesda)">
        <title>Improved Reference Genome for Cyclotella cryptica CCMP332, a Model for Cell Wall Morphogenesis, Salinity Adaptation, and Lipid Production in Diatoms (Bacillariophyta).</title>
        <authorList>
            <person name="Roberts W.R."/>
            <person name="Downey K.M."/>
            <person name="Ruck E.C."/>
            <person name="Traller J.C."/>
            <person name="Alverson A.J."/>
        </authorList>
    </citation>
    <scope>NUCLEOTIDE SEQUENCE [LARGE SCALE GENOMIC DNA]</scope>
    <source>
        <strain evidence="4 5">CCMP332</strain>
    </source>
</reference>
<protein>
    <recommendedName>
        <fullName evidence="3">FAS1 domain-containing protein</fullName>
    </recommendedName>
</protein>
<proteinExistence type="predicted"/>
<dbReference type="Proteomes" id="UP001516023">
    <property type="component" value="Unassembled WGS sequence"/>
</dbReference>
<feature type="region of interest" description="Disordered" evidence="1">
    <location>
        <begin position="37"/>
        <end position="59"/>
    </location>
</feature>